<evidence type="ECO:0000256" key="1">
    <source>
        <dbReference type="ARBA" id="ARBA00022448"/>
    </source>
</evidence>
<dbReference type="OrthoDB" id="8061355at2759"/>
<reference evidence="4 5" key="1">
    <citation type="submission" date="2019-04" db="EMBL/GenBank/DDBJ databases">
        <title>Friends and foes A comparative genomics study of 23 Aspergillus species from section Flavi.</title>
        <authorList>
            <consortium name="DOE Joint Genome Institute"/>
            <person name="Kjaerbolling I."/>
            <person name="Vesth T."/>
            <person name="Frisvad J.C."/>
            <person name="Nybo J.L."/>
            <person name="Theobald S."/>
            <person name="Kildgaard S."/>
            <person name="Isbrandt T."/>
            <person name="Kuo A."/>
            <person name="Sato A."/>
            <person name="Lyhne E.K."/>
            <person name="Kogle M.E."/>
            <person name="Wiebenga A."/>
            <person name="Kun R.S."/>
            <person name="Lubbers R.J."/>
            <person name="Makela M.R."/>
            <person name="Barry K."/>
            <person name="Chovatia M."/>
            <person name="Clum A."/>
            <person name="Daum C."/>
            <person name="Haridas S."/>
            <person name="He G."/>
            <person name="LaButti K."/>
            <person name="Lipzen A."/>
            <person name="Mondo S."/>
            <person name="Riley R."/>
            <person name="Salamov A."/>
            <person name="Simmons B.A."/>
            <person name="Magnuson J.K."/>
            <person name="Henrissat B."/>
            <person name="Mortensen U.H."/>
            <person name="Larsen T.O."/>
            <person name="Devries R.P."/>
            <person name="Grigoriev I.V."/>
            <person name="Machida M."/>
            <person name="Baker S.E."/>
            <person name="Andersen M.R."/>
        </authorList>
    </citation>
    <scope>NUCLEOTIDE SEQUENCE [LARGE SCALE GENOMIC DNA]</scope>
    <source>
        <strain evidence="4 5">CBS 151.66</strain>
    </source>
</reference>
<keyword evidence="2" id="KW-0677">Repeat</keyword>
<dbReference type="EMBL" id="ML732323">
    <property type="protein sequence ID" value="KAB8069885.1"/>
    <property type="molecule type" value="Genomic_DNA"/>
</dbReference>
<dbReference type="InterPro" id="IPR027417">
    <property type="entry name" value="P-loop_NTPase"/>
</dbReference>
<dbReference type="InterPro" id="IPR003439">
    <property type="entry name" value="ABC_transporter-like_ATP-bd"/>
</dbReference>
<evidence type="ECO:0000256" key="2">
    <source>
        <dbReference type="ARBA" id="ARBA00022737"/>
    </source>
</evidence>
<keyword evidence="5" id="KW-1185">Reference proteome</keyword>
<keyword evidence="1" id="KW-0813">Transport</keyword>
<sequence length="229" mass="24318">MVDANGGDGVVGEHNARENNETGIMEGKDEGRSGWSIYGINLLTPVVVAAAMSKFLYSWDALETCEGNFRHLVIPKDIEIPPIGNQRLPLFPGSPGAVLGPGKEFLGPVQDGLHLDKHGFTSQAAKTLWQVEAVSRSFGQSVAATNVTLSISANETLALLGGNGAGKITVMNMIRGGLKPDSGDIYVDGVSVLRQPWNTMLHIGVCPHDDAVDNLTVRQTLELYAAVKG</sequence>
<dbReference type="Proteomes" id="UP000326565">
    <property type="component" value="Unassembled WGS sequence"/>
</dbReference>
<dbReference type="GO" id="GO:0016887">
    <property type="term" value="F:ATP hydrolysis activity"/>
    <property type="evidence" value="ECO:0007669"/>
    <property type="project" value="InterPro"/>
</dbReference>
<dbReference type="GO" id="GO:0016020">
    <property type="term" value="C:membrane"/>
    <property type="evidence" value="ECO:0007669"/>
    <property type="project" value="InterPro"/>
</dbReference>
<gene>
    <name evidence="4" type="ORF">BDV29DRAFT_161002</name>
</gene>
<organism evidence="4 5">
    <name type="scientific">Aspergillus leporis</name>
    <dbReference type="NCBI Taxonomy" id="41062"/>
    <lineage>
        <taxon>Eukaryota</taxon>
        <taxon>Fungi</taxon>
        <taxon>Dikarya</taxon>
        <taxon>Ascomycota</taxon>
        <taxon>Pezizomycotina</taxon>
        <taxon>Eurotiomycetes</taxon>
        <taxon>Eurotiomycetidae</taxon>
        <taxon>Eurotiales</taxon>
        <taxon>Aspergillaceae</taxon>
        <taxon>Aspergillus</taxon>
        <taxon>Aspergillus subgen. Circumdati</taxon>
    </lineage>
</organism>
<dbReference type="PANTHER" id="PTHR19229:SF36">
    <property type="entry name" value="ATP-BINDING CASSETTE SUB-FAMILY A MEMBER 2"/>
    <property type="match status" value="1"/>
</dbReference>
<dbReference type="PANTHER" id="PTHR19229">
    <property type="entry name" value="ATP-BINDING CASSETTE TRANSPORTER SUBFAMILY A ABCA"/>
    <property type="match status" value="1"/>
</dbReference>
<feature type="domain" description="ABC transporter" evidence="3">
    <location>
        <begin position="145"/>
        <end position="218"/>
    </location>
</feature>
<dbReference type="Pfam" id="PF00005">
    <property type="entry name" value="ABC_tran"/>
    <property type="match status" value="1"/>
</dbReference>
<evidence type="ECO:0000313" key="5">
    <source>
        <dbReference type="Proteomes" id="UP000326565"/>
    </source>
</evidence>
<dbReference type="SUPFAM" id="SSF52540">
    <property type="entry name" value="P-loop containing nucleoside triphosphate hydrolases"/>
    <property type="match status" value="1"/>
</dbReference>
<keyword evidence="4" id="KW-0378">Hydrolase</keyword>
<dbReference type="GO" id="GO:0005319">
    <property type="term" value="F:lipid transporter activity"/>
    <property type="evidence" value="ECO:0007669"/>
    <property type="project" value="TreeGrafter"/>
</dbReference>
<accession>A0A5N5WQ20</accession>
<protein>
    <submittedName>
        <fullName evidence="4">P-loop containing nucleoside triphosphate hydrolase protein</fullName>
    </submittedName>
</protein>
<evidence type="ECO:0000313" key="4">
    <source>
        <dbReference type="EMBL" id="KAB8069885.1"/>
    </source>
</evidence>
<dbReference type="InterPro" id="IPR026082">
    <property type="entry name" value="ABCA"/>
</dbReference>
<dbReference type="Gene3D" id="3.40.50.300">
    <property type="entry name" value="P-loop containing nucleotide triphosphate hydrolases"/>
    <property type="match status" value="1"/>
</dbReference>
<dbReference type="AlphaFoldDB" id="A0A5N5WQ20"/>
<evidence type="ECO:0000259" key="3">
    <source>
        <dbReference type="Pfam" id="PF00005"/>
    </source>
</evidence>
<proteinExistence type="predicted"/>
<dbReference type="GO" id="GO:0140359">
    <property type="term" value="F:ABC-type transporter activity"/>
    <property type="evidence" value="ECO:0007669"/>
    <property type="project" value="InterPro"/>
</dbReference>
<name>A0A5N5WQ20_9EURO</name>
<dbReference type="GO" id="GO:0005524">
    <property type="term" value="F:ATP binding"/>
    <property type="evidence" value="ECO:0007669"/>
    <property type="project" value="InterPro"/>
</dbReference>